<keyword evidence="2" id="KW-1185">Reference proteome</keyword>
<proteinExistence type="predicted"/>
<comment type="caution">
    <text evidence="1">The sequence shown here is derived from an EMBL/GenBank/DDBJ whole genome shotgun (WGS) entry which is preliminary data.</text>
</comment>
<evidence type="ECO:0000313" key="1">
    <source>
        <dbReference type="EMBL" id="KAK2112504.1"/>
    </source>
</evidence>
<dbReference type="Proteomes" id="UP001266305">
    <property type="component" value="Unassembled WGS sequence"/>
</dbReference>
<organism evidence="1 2">
    <name type="scientific">Saguinus oedipus</name>
    <name type="common">Cotton-top tamarin</name>
    <name type="synonym">Oedipomidas oedipus</name>
    <dbReference type="NCBI Taxonomy" id="9490"/>
    <lineage>
        <taxon>Eukaryota</taxon>
        <taxon>Metazoa</taxon>
        <taxon>Chordata</taxon>
        <taxon>Craniata</taxon>
        <taxon>Vertebrata</taxon>
        <taxon>Euteleostomi</taxon>
        <taxon>Mammalia</taxon>
        <taxon>Eutheria</taxon>
        <taxon>Euarchontoglires</taxon>
        <taxon>Primates</taxon>
        <taxon>Haplorrhini</taxon>
        <taxon>Platyrrhini</taxon>
        <taxon>Cebidae</taxon>
        <taxon>Callitrichinae</taxon>
        <taxon>Saguinus</taxon>
    </lineage>
</organism>
<reference evidence="1 2" key="1">
    <citation type="submission" date="2023-05" db="EMBL/GenBank/DDBJ databases">
        <title>B98-5 Cell Line De Novo Hybrid Assembly: An Optical Mapping Approach.</title>
        <authorList>
            <person name="Kananen K."/>
            <person name="Auerbach J.A."/>
            <person name="Kautto E."/>
            <person name="Blachly J.S."/>
        </authorList>
    </citation>
    <scope>NUCLEOTIDE SEQUENCE [LARGE SCALE GENOMIC DNA]</scope>
    <source>
        <strain evidence="1">B95-8</strain>
        <tissue evidence="1">Cell line</tissue>
    </source>
</reference>
<dbReference type="PANTHER" id="PTHR37861:SF1">
    <property type="entry name" value="PROLINE-RICH ACIDIC PROTEIN 1"/>
    <property type="match status" value="1"/>
</dbReference>
<name>A0ABQ9VSZ8_SAGOE</name>
<accession>A0ABQ9VSZ8</accession>
<protein>
    <submittedName>
        <fullName evidence="1">Proline-rich acidic protein 1</fullName>
    </submittedName>
</protein>
<dbReference type="PANTHER" id="PTHR37861">
    <property type="entry name" value="PROLINE-RICH ACIDIC PROTEIN 1"/>
    <property type="match status" value="1"/>
</dbReference>
<gene>
    <name evidence="1" type="primary">PRAP1</name>
    <name evidence="1" type="ORF">P7K49_012251</name>
</gene>
<dbReference type="InterPro" id="IPR027922">
    <property type="entry name" value="PRAP"/>
</dbReference>
<dbReference type="EMBL" id="JASSZA010000005">
    <property type="protein sequence ID" value="KAK2112504.1"/>
    <property type="molecule type" value="Genomic_DNA"/>
</dbReference>
<evidence type="ECO:0000313" key="2">
    <source>
        <dbReference type="Proteomes" id="UP001266305"/>
    </source>
</evidence>
<sequence>MPNTGNGNCSSLSTLYAETGIPDIRKLLVVTSLLAVLLWGTGVAPAPKVPVKVQVKHQPSEQDAAKAWGACVVEPTEKDNQLVGVLPVQKPKLLTAEEKPPGTKAWVETKDILGHVLSPQQGPEPSLA</sequence>